<dbReference type="AlphaFoldDB" id="A0A5S5BUT4"/>
<feature type="transmembrane region" description="Helical" evidence="1">
    <location>
        <begin position="92"/>
        <end position="111"/>
    </location>
</feature>
<reference evidence="2 3" key="1">
    <citation type="submission" date="2019-07" db="EMBL/GenBank/DDBJ databases">
        <title>Genomic Encyclopedia of Type Strains, Phase III (KMG-III): the genomes of soil and plant-associated and newly described type strains.</title>
        <authorList>
            <person name="Whitman W."/>
        </authorList>
    </citation>
    <scope>NUCLEOTIDE SEQUENCE [LARGE SCALE GENOMIC DNA]</scope>
    <source>
        <strain evidence="2 3">BL24</strain>
    </source>
</reference>
<evidence type="ECO:0000313" key="2">
    <source>
        <dbReference type="EMBL" id="TYP70734.1"/>
    </source>
</evidence>
<comment type="caution">
    <text evidence="2">The sequence shown here is derived from an EMBL/GenBank/DDBJ whole genome shotgun (WGS) entry which is preliminary data.</text>
</comment>
<organism evidence="2 3">
    <name type="scientific">Paenibacillus methanolicus</name>
    <dbReference type="NCBI Taxonomy" id="582686"/>
    <lineage>
        <taxon>Bacteria</taxon>
        <taxon>Bacillati</taxon>
        <taxon>Bacillota</taxon>
        <taxon>Bacilli</taxon>
        <taxon>Bacillales</taxon>
        <taxon>Paenibacillaceae</taxon>
        <taxon>Paenibacillus</taxon>
    </lineage>
</organism>
<dbReference type="RefSeq" id="WP_187434431.1">
    <property type="nucleotide sequence ID" value="NZ_VNHS01000011.1"/>
</dbReference>
<sequence length="298" mass="31842">MIGKQAVTASNGAANPTFFAGERWLVGMGLLGFALAAFCGIWTLAYGAEVGAEGNMMNAFSFDAALGIFILSTAAVLPLAGMGTRARAFFRWSYIVLALYSYAAETVQNARGFNPRFTQSANAFDAMVGNVFGLVAMLLVLFYVVFATYFFRRKTYESHQELTLALRYTMAAIMISFGAGIWISLNFGRHIGAEGNIIWLHGIGFHALQAHPILAWLTLRTPWTARVRRGVVHAAGISYGLGLLLIGWQTILGRPILEWSAMPVAAGFCFLIGLGVGAAALSAALGSKGRPASVGRGA</sequence>
<feature type="transmembrane region" description="Helical" evidence="1">
    <location>
        <begin position="264"/>
        <end position="286"/>
    </location>
</feature>
<protein>
    <submittedName>
        <fullName evidence="2">Uncharacterized protein</fullName>
    </submittedName>
</protein>
<keyword evidence="1" id="KW-1133">Transmembrane helix</keyword>
<gene>
    <name evidence="2" type="ORF">BCM02_111242</name>
</gene>
<keyword evidence="3" id="KW-1185">Reference proteome</keyword>
<dbReference type="EMBL" id="VNHS01000011">
    <property type="protein sequence ID" value="TYP70734.1"/>
    <property type="molecule type" value="Genomic_DNA"/>
</dbReference>
<evidence type="ECO:0000256" key="1">
    <source>
        <dbReference type="SAM" id="Phobius"/>
    </source>
</evidence>
<feature type="transmembrane region" description="Helical" evidence="1">
    <location>
        <begin position="60"/>
        <end position="80"/>
    </location>
</feature>
<keyword evidence="1" id="KW-0812">Transmembrane</keyword>
<dbReference type="Proteomes" id="UP000323257">
    <property type="component" value="Unassembled WGS sequence"/>
</dbReference>
<feature type="transmembrane region" description="Helical" evidence="1">
    <location>
        <begin position="231"/>
        <end position="252"/>
    </location>
</feature>
<keyword evidence="1" id="KW-0472">Membrane</keyword>
<feature type="transmembrane region" description="Helical" evidence="1">
    <location>
        <begin position="164"/>
        <end position="185"/>
    </location>
</feature>
<feature type="transmembrane region" description="Helical" evidence="1">
    <location>
        <begin position="24"/>
        <end position="48"/>
    </location>
</feature>
<name>A0A5S5BUT4_9BACL</name>
<feature type="transmembrane region" description="Helical" evidence="1">
    <location>
        <begin position="131"/>
        <end position="152"/>
    </location>
</feature>
<proteinExistence type="predicted"/>
<feature type="transmembrane region" description="Helical" evidence="1">
    <location>
        <begin position="197"/>
        <end position="219"/>
    </location>
</feature>
<accession>A0A5S5BUT4</accession>
<evidence type="ECO:0000313" key="3">
    <source>
        <dbReference type="Proteomes" id="UP000323257"/>
    </source>
</evidence>